<evidence type="ECO:0000313" key="8">
    <source>
        <dbReference type="EMBL" id="CAE0571856.1"/>
    </source>
</evidence>
<feature type="compositionally biased region" description="Low complexity" evidence="6">
    <location>
        <begin position="410"/>
        <end position="422"/>
    </location>
</feature>
<evidence type="ECO:0000256" key="3">
    <source>
        <dbReference type="ARBA" id="ARBA00023098"/>
    </source>
</evidence>
<feature type="short sequence motif" description="GXSXG" evidence="4">
    <location>
        <begin position="22"/>
        <end position="26"/>
    </location>
</feature>
<protein>
    <recommendedName>
        <fullName evidence="7">PNPLA domain-containing protein</fullName>
    </recommendedName>
</protein>
<feature type="active site" description="Proton acceptor" evidence="4">
    <location>
        <position position="182"/>
    </location>
</feature>
<evidence type="ECO:0000259" key="7">
    <source>
        <dbReference type="PROSITE" id="PS51635"/>
    </source>
</evidence>
<feature type="region of interest" description="Disordered" evidence="6">
    <location>
        <begin position="410"/>
        <end position="431"/>
    </location>
</feature>
<feature type="coiled-coil region" evidence="5">
    <location>
        <begin position="450"/>
        <end position="484"/>
    </location>
</feature>
<feature type="active site" description="Nucleophile" evidence="4">
    <location>
        <position position="24"/>
    </location>
</feature>
<dbReference type="InterPro" id="IPR002641">
    <property type="entry name" value="PNPLA_dom"/>
</dbReference>
<organism evidence="8">
    <name type="scientific">Emiliania huxleyi</name>
    <name type="common">Coccolithophore</name>
    <name type="synonym">Pontosphaera huxleyi</name>
    <dbReference type="NCBI Taxonomy" id="2903"/>
    <lineage>
        <taxon>Eukaryota</taxon>
        <taxon>Haptista</taxon>
        <taxon>Haptophyta</taxon>
        <taxon>Prymnesiophyceae</taxon>
        <taxon>Isochrysidales</taxon>
        <taxon>Noelaerhabdaceae</taxon>
        <taxon>Emiliania</taxon>
    </lineage>
</organism>
<sequence>MYHLGVVQALIEAGTMPRIVSGTSGGAIVAGVLAVNTDQEMLSDIIQRDIAVRYLPDRWFPPLPQLLYNSVVLGSLVDNDVFARCTRRYYGDTTFEEAYRKTGRVVNINISSSSQGGSGARTALLLNALTAPHVLVRSAVHCSCSLPTVMKATTLLAKDPETGEIKPYAGEGNTGSAPQWIDGSFTQDIPRDRLSELFHVTQTIVSQVNPHVVLTMKRHKGRATNSAFRRIESALSADVIYRLQMLAKLRLLPAMYGQDLKAIALKQKYTGDVTILPRLGGPQAVLRMVQNPAPEMMDYYIHEGRSAALQKLSHVQHLTRIEQLVNEAMRHCASLAASVGSPSTPAAVARAWKVPTSLSRSYSRSDLVTLHHEHRKSVGKEPGRRKSWSKKNGAARAIKTDADAEVAVGAARSPSIASSSDASDADDAELESALAEAAAGGGDGRAAEACAKALRRLRESRLQLREAREATAQQQERADGLSAALKTISAAANEAAGYGGGSERALADGTARPPHRDRTPPLAVVLPSPSGAWTAEPAEVRGADKRRL</sequence>
<dbReference type="PROSITE" id="PS51635">
    <property type="entry name" value="PNPLA"/>
    <property type="match status" value="1"/>
</dbReference>
<comment type="caution">
    <text evidence="4">Lacks conserved residue(s) required for the propagation of feature annotation.</text>
</comment>
<dbReference type="GO" id="GO:0016042">
    <property type="term" value="P:lipid catabolic process"/>
    <property type="evidence" value="ECO:0007669"/>
    <property type="project" value="UniProtKB-UniRule"/>
</dbReference>
<feature type="region of interest" description="Disordered" evidence="6">
    <location>
        <begin position="494"/>
        <end position="548"/>
    </location>
</feature>
<name>A0A7S3WR13_EMIHU</name>
<keyword evidence="3 4" id="KW-0443">Lipid metabolism</keyword>
<dbReference type="InterPro" id="IPR050301">
    <property type="entry name" value="NTE"/>
</dbReference>
<dbReference type="AlphaFoldDB" id="A0A7S3WR13"/>
<dbReference type="PANTHER" id="PTHR14226">
    <property type="entry name" value="NEUROPATHY TARGET ESTERASE/SWISS CHEESE D.MELANOGASTER"/>
    <property type="match status" value="1"/>
</dbReference>
<accession>A0A7S3WR13</accession>
<dbReference type="GO" id="GO:0016298">
    <property type="term" value="F:lipase activity"/>
    <property type="evidence" value="ECO:0007669"/>
    <property type="project" value="UniProtKB-ARBA"/>
</dbReference>
<keyword evidence="2 4" id="KW-0442">Lipid degradation</keyword>
<dbReference type="GO" id="GO:0052689">
    <property type="term" value="F:carboxylic ester hydrolase activity"/>
    <property type="evidence" value="ECO:0007669"/>
    <property type="project" value="UniProtKB-ARBA"/>
</dbReference>
<dbReference type="PANTHER" id="PTHR14226:SF10">
    <property type="entry name" value="TRIACYLGLYCEROL LIPASE 4-RELATED"/>
    <property type="match status" value="1"/>
</dbReference>
<dbReference type="InterPro" id="IPR016035">
    <property type="entry name" value="Acyl_Trfase/lysoPLipase"/>
</dbReference>
<evidence type="ECO:0000256" key="5">
    <source>
        <dbReference type="SAM" id="Coils"/>
    </source>
</evidence>
<gene>
    <name evidence="8" type="ORF">EHUX00137_LOCUS31031</name>
</gene>
<evidence type="ECO:0000256" key="1">
    <source>
        <dbReference type="ARBA" id="ARBA00022801"/>
    </source>
</evidence>
<evidence type="ECO:0000256" key="4">
    <source>
        <dbReference type="PROSITE-ProRule" id="PRU01161"/>
    </source>
</evidence>
<dbReference type="EMBL" id="HBIR01039802">
    <property type="protein sequence ID" value="CAE0571856.1"/>
    <property type="molecule type" value="Transcribed_RNA"/>
</dbReference>
<dbReference type="Pfam" id="PF01734">
    <property type="entry name" value="Patatin"/>
    <property type="match status" value="1"/>
</dbReference>
<feature type="domain" description="PNPLA" evidence="7">
    <location>
        <begin position="1"/>
        <end position="195"/>
    </location>
</feature>
<evidence type="ECO:0000256" key="6">
    <source>
        <dbReference type="SAM" id="MobiDB-lite"/>
    </source>
</evidence>
<dbReference type="SUPFAM" id="SSF52151">
    <property type="entry name" value="FabD/lysophospholipase-like"/>
    <property type="match status" value="1"/>
</dbReference>
<dbReference type="Gene3D" id="3.40.1090.10">
    <property type="entry name" value="Cytosolic phospholipase A2 catalytic domain"/>
    <property type="match status" value="2"/>
</dbReference>
<feature type="compositionally biased region" description="Basic and acidic residues" evidence="6">
    <location>
        <begin position="538"/>
        <end position="548"/>
    </location>
</feature>
<proteinExistence type="predicted"/>
<keyword evidence="5" id="KW-0175">Coiled coil</keyword>
<keyword evidence="1 4" id="KW-0378">Hydrolase</keyword>
<reference evidence="8" key="1">
    <citation type="submission" date="2021-01" db="EMBL/GenBank/DDBJ databases">
        <authorList>
            <person name="Corre E."/>
            <person name="Pelletier E."/>
            <person name="Niang G."/>
            <person name="Scheremetjew M."/>
            <person name="Finn R."/>
            <person name="Kale V."/>
            <person name="Holt S."/>
            <person name="Cochrane G."/>
            <person name="Meng A."/>
            <person name="Brown T."/>
            <person name="Cohen L."/>
        </authorList>
    </citation>
    <scope>NUCLEOTIDE SEQUENCE</scope>
    <source>
        <strain evidence="8">379</strain>
    </source>
</reference>
<evidence type="ECO:0000256" key="2">
    <source>
        <dbReference type="ARBA" id="ARBA00022963"/>
    </source>
</evidence>
<feature type="region of interest" description="Disordered" evidence="6">
    <location>
        <begin position="363"/>
        <end position="396"/>
    </location>
</feature>